<accession>A0ABQ2EMG9</accession>
<dbReference type="Proteomes" id="UP000660265">
    <property type="component" value="Unassembled WGS sequence"/>
</dbReference>
<evidence type="ECO:0000313" key="1">
    <source>
        <dbReference type="EMBL" id="GGK14561.1"/>
    </source>
</evidence>
<dbReference type="RefSeq" id="WP_189110083.1">
    <property type="nucleotide sequence ID" value="NZ_BMMV01000019.1"/>
</dbReference>
<evidence type="ECO:0000313" key="2">
    <source>
        <dbReference type="Proteomes" id="UP000660265"/>
    </source>
</evidence>
<keyword evidence="2" id="KW-1185">Reference proteome</keyword>
<protein>
    <submittedName>
        <fullName evidence="1">Uncharacterized protein</fullName>
    </submittedName>
</protein>
<proteinExistence type="predicted"/>
<reference evidence="2" key="1">
    <citation type="journal article" date="2019" name="Int. J. Syst. Evol. Microbiol.">
        <title>The Global Catalogue of Microorganisms (GCM) 10K type strain sequencing project: providing services to taxonomists for standard genome sequencing and annotation.</title>
        <authorList>
            <consortium name="The Broad Institute Genomics Platform"/>
            <consortium name="The Broad Institute Genome Sequencing Center for Infectious Disease"/>
            <person name="Wu L."/>
            <person name="Ma J."/>
        </authorList>
    </citation>
    <scope>NUCLEOTIDE SEQUENCE [LARGE SCALE GENOMIC DNA]</scope>
    <source>
        <strain evidence="2">CGMCC 4.7275</strain>
    </source>
</reference>
<comment type="caution">
    <text evidence="1">The sequence shown here is derived from an EMBL/GenBank/DDBJ whole genome shotgun (WGS) entry which is preliminary data.</text>
</comment>
<organism evidence="1 2">
    <name type="scientific">Streptomyces camponoticapitis</name>
    <dbReference type="NCBI Taxonomy" id="1616125"/>
    <lineage>
        <taxon>Bacteria</taxon>
        <taxon>Bacillati</taxon>
        <taxon>Actinomycetota</taxon>
        <taxon>Actinomycetes</taxon>
        <taxon>Kitasatosporales</taxon>
        <taxon>Streptomycetaceae</taxon>
        <taxon>Streptomyces</taxon>
    </lineage>
</organism>
<name>A0ABQ2EMG9_9ACTN</name>
<sequence>MSILTHHEARVTPALTTIPAPPVDRYAPGTPWSTHTWTDDAYWGDSCSFCAVCDAVSFKGEAHQVCPGRVVEFNPLSRALLVKPKENV</sequence>
<gene>
    <name evidence="1" type="ORF">GCM10011583_53150</name>
</gene>
<dbReference type="EMBL" id="BMMV01000019">
    <property type="protein sequence ID" value="GGK14561.1"/>
    <property type="molecule type" value="Genomic_DNA"/>
</dbReference>